<dbReference type="Pfam" id="PF13417">
    <property type="entry name" value="GST_N_3"/>
    <property type="match status" value="1"/>
</dbReference>
<dbReference type="SUPFAM" id="SSF47616">
    <property type="entry name" value="GST C-terminal domain-like"/>
    <property type="match status" value="1"/>
</dbReference>
<dbReference type="SUPFAM" id="SSF52833">
    <property type="entry name" value="Thioredoxin-like"/>
    <property type="match status" value="1"/>
</dbReference>
<reference evidence="3 4" key="1">
    <citation type="submission" date="2018-06" db="EMBL/GenBank/DDBJ databases">
        <authorList>
            <consortium name="Pathogen Informatics"/>
            <person name="Doyle S."/>
        </authorList>
    </citation>
    <scope>NUCLEOTIDE SEQUENCE [LARGE SCALE GENOMIC DNA]</scope>
    <source>
        <strain evidence="4">NCTC 9529</strain>
    </source>
</reference>
<evidence type="ECO:0000313" key="4">
    <source>
        <dbReference type="Proteomes" id="UP000254849"/>
    </source>
</evidence>
<comment type="caution">
    <text evidence="3">The sequence shown here is derived from an EMBL/GenBank/DDBJ whole genome shotgun (WGS) entry which is preliminary data.</text>
</comment>
<evidence type="ECO:0000259" key="1">
    <source>
        <dbReference type="Pfam" id="PF04399"/>
    </source>
</evidence>
<dbReference type="InterPro" id="IPR040079">
    <property type="entry name" value="Glutathione_S-Trfase"/>
</dbReference>
<dbReference type="NCBIfam" id="NF007702">
    <property type="entry name" value="PRK10387.1"/>
    <property type="match status" value="1"/>
</dbReference>
<feature type="domain" description="GST N-terminal" evidence="2">
    <location>
        <begin position="13"/>
        <end position="80"/>
    </location>
</feature>
<dbReference type="NCBIfam" id="TIGR02182">
    <property type="entry name" value="GRXB"/>
    <property type="match status" value="1"/>
</dbReference>
<evidence type="ECO:0000313" key="3">
    <source>
        <dbReference type="EMBL" id="STD15255.1"/>
    </source>
</evidence>
<sequence length="221" mass="24212">MVAAPLMENCMKLHIYEHCPFCVRALMIVGLKKLPVEVCVIMEGDADTPTRMVGRKVVPILEKDDGTYMPESMDIVRYVDGLGQPCVTDAPVDETIKQWCESVSTPLFNLAIPRFTEGDFAELATPEARRAYTAREEKAFGDLAALRAQTPALLAQVNAQLQALEPLVADRRAIDTTDFILFPLLRSLTIVKGAAFGPQVSAYIERVSTQTGVALLSAQAK</sequence>
<keyword evidence="4" id="KW-1185">Reference proteome</keyword>
<dbReference type="Pfam" id="PF04399">
    <property type="entry name" value="Glutaredoxin2_C"/>
    <property type="match status" value="1"/>
</dbReference>
<dbReference type="EMBL" id="UFYH01000001">
    <property type="protein sequence ID" value="STD15255.1"/>
    <property type="molecule type" value="Genomic_DNA"/>
</dbReference>
<dbReference type="InterPro" id="IPR004045">
    <property type="entry name" value="Glutathione_S-Trfase_N"/>
</dbReference>
<evidence type="ECO:0000259" key="2">
    <source>
        <dbReference type="Pfam" id="PF13417"/>
    </source>
</evidence>
<dbReference type="InterPro" id="IPR036249">
    <property type="entry name" value="Thioredoxin-like_sf"/>
</dbReference>
<dbReference type="Proteomes" id="UP000254849">
    <property type="component" value="Unassembled WGS sequence"/>
</dbReference>
<accession>A0ABY1W5W0</accession>
<dbReference type="Gene3D" id="3.40.30.10">
    <property type="entry name" value="Glutaredoxin"/>
    <property type="match status" value="1"/>
</dbReference>
<dbReference type="InterPro" id="IPR007494">
    <property type="entry name" value="Glutaredoxin2_C"/>
</dbReference>
<dbReference type="SFLD" id="SFLDG01204">
    <property type="entry name" value="Grx2-like.1"/>
    <property type="match status" value="1"/>
</dbReference>
<dbReference type="CDD" id="cd03037">
    <property type="entry name" value="GST_N_GRX2"/>
    <property type="match status" value="1"/>
</dbReference>
<dbReference type="InterPro" id="IPR011901">
    <property type="entry name" value="Grx2"/>
</dbReference>
<gene>
    <name evidence="3" type="primary">grxB_2</name>
    <name evidence="3" type="ORF">NCTC9529_03450</name>
</gene>
<protein>
    <submittedName>
        <fullName evidence="3">Glutaredoxin-2</fullName>
    </submittedName>
</protein>
<proteinExistence type="predicted"/>
<dbReference type="SFLD" id="SFLDG01183">
    <property type="entry name" value="Grx2-like"/>
    <property type="match status" value="1"/>
</dbReference>
<dbReference type="SFLD" id="SFLDS00019">
    <property type="entry name" value="Glutathione_Transferase_(cytos"/>
    <property type="match status" value="1"/>
</dbReference>
<organism evidence="3 4">
    <name type="scientific">Cronobacter universalis NCTC 9529</name>
    <dbReference type="NCBI Taxonomy" id="1074000"/>
    <lineage>
        <taxon>Bacteria</taxon>
        <taxon>Pseudomonadati</taxon>
        <taxon>Pseudomonadota</taxon>
        <taxon>Gammaproteobacteria</taxon>
        <taxon>Enterobacterales</taxon>
        <taxon>Enterobacteriaceae</taxon>
        <taxon>Cronobacter</taxon>
    </lineage>
</organism>
<feature type="domain" description="Glutaredoxin 2 C-terminal" evidence="1">
    <location>
        <begin position="96"/>
        <end position="220"/>
    </location>
</feature>
<dbReference type="CDD" id="cd03199">
    <property type="entry name" value="GST_C_GRX2"/>
    <property type="match status" value="1"/>
</dbReference>
<dbReference type="Gene3D" id="1.20.1050.10">
    <property type="match status" value="1"/>
</dbReference>
<dbReference type="InterPro" id="IPR036282">
    <property type="entry name" value="Glutathione-S-Trfase_C_sf"/>
</dbReference>
<name>A0ABY1W5W0_9ENTR</name>